<dbReference type="RefSeq" id="WP_003143044.1">
    <property type="nucleotide sequence ID" value="NZ_CP014164.1"/>
</dbReference>
<keyword evidence="1" id="KW-0472">Membrane</keyword>
<dbReference type="GeneID" id="32030881"/>
<feature type="transmembrane region" description="Helical" evidence="1">
    <location>
        <begin position="79"/>
        <end position="98"/>
    </location>
</feature>
<dbReference type="Proteomes" id="UP000066986">
    <property type="component" value="Chromosome"/>
</dbReference>
<dbReference type="InterPro" id="IPR018580">
    <property type="entry name" value="Uncharacterised_YfhO"/>
</dbReference>
<feature type="transmembrane region" description="Helical" evidence="1">
    <location>
        <begin position="167"/>
        <end position="186"/>
    </location>
</feature>
<feature type="transmembrane region" description="Helical" evidence="1">
    <location>
        <begin position="110"/>
        <end position="131"/>
    </location>
</feature>
<feature type="transmembrane region" description="Helical" evidence="1">
    <location>
        <begin position="348"/>
        <end position="365"/>
    </location>
</feature>
<dbReference type="PANTHER" id="PTHR38454">
    <property type="entry name" value="INTEGRAL MEMBRANE PROTEIN-RELATED"/>
    <property type="match status" value="1"/>
</dbReference>
<dbReference type="Pfam" id="PF09586">
    <property type="entry name" value="YfhO"/>
    <property type="match status" value="1"/>
</dbReference>
<evidence type="ECO:0000313" key="2">
    <source>
        <dbReference type="EMBL" id="AMC01518.1"/>
    </source>
</evidence>
<reference evidence="3" key="2">
    <citation type="submission" date="2016-01" db="EMBL/GenBank/DDBJ databases">
        <title>Six Aerococcus type strain genome sequencing and assembly using PacBio and Illumina Hiseq.</title>
        <authorList>
            <person name="Carkaci D."/>
            <person name="Dargis R."/>
            <person name="Nielsen X.C."/>
            <person name="Skovgaard O."/>
            <person name="Fuursted K."/>
            <person name="Christensen J.J."/>
        </authorList>
    </citation>
    <scope>NUCLEOTIDE SEQUENCE [LARGE SCALE GENOMIC DNA]</scope>
    <source>
        <strain evidence="3">CCUG4311</strain>
    </source>
</reference>
<evidence type="ECO:0000313" key="3">
    <source>
        <dbReference type="Proteomes" id="UP000066986"/>
    </source>
</evidence>
<feature type="transmembrane region" description="Helical" evidence="1">
    <location>
        <begin position="242"/>
        <end position="265"/>
    </location>
</feature>
<keyword evidence="1" id="KW-0812">Transmembrane</keyword>
<name>A0AAU8U7L8_9LACT</name>
<dbReference type="PANTHER" id="PTHR38454:SF1">
    <property type="entry name" value="INTEGRAL MEMBRANE PROTEIN"/>
    <property type="match status" value="1"/>
</dbReference>
<keyword evidence="1" id="KW-1133">Transmembrane helix</keyword>
<evidence type="ECO:0008006" key="4">
    <source>
        <dbReference type="Google" id="ProtNLM"/>
    </source>
</evidence>
<feature type="transmembrane region" description="Helical" evidence="1">
    <location>
        <begin position="433"/>
        <end position="450"/>
    </location>
</feature>
<gene>
    <name evidence="2" type="ORF">AWM76_08110</name>
</gene>
<feature type="transmembrane region" description="Helical" evidence="1">
    <location>
        <begin position="377"/>
        <end position="395"/>
    </location>
</feature>
<dbReference type="AlphaFoldDB" id="A0AAU8U7L8"/>
<accession>A0AAU8U7L8</accession>
<feature type="transmembrane region" description="Helical" evidence="1">
    <location>
        <begin position="192"/>
        <end position="222"/>
    </location>
</feature>
<dbReference type="KEGG" id="avs:AWM76_08110"/>
<sequence length="870" mass="100398">MGRYKKRFLFILLCIIISLIGHGFFIKNSVLNDQMMATGGDQFSQMIIFKDYLYNQFSNGNFFYDFQYMGGENFFTSLSYYYSTSISFYLSSIITFLLESVGMISNVDLVYWANMILIVSIFRTAIIIFITTRLLTYLDVRPNIALFSSLFYALSPVYFHQTSLWEIFGDGFIWAPLLILGVEKIIREQKGFIFAIAVGLAVFNNGYLAYIVLLMTLIYIGIRFFVHLTTNESSLWLQIKNYAIYGILGLILGSPGFVPFVIGFLKTKRTSGNFTAPLLAFDPEIHNFVFTDEYQVIPVLFVLLASFYPIYKNNNVRFFVLITLVGMVARFSPLFGSIMNGFSYPEERWIFLVPLFMSIAIGMSLETIRQGITRQHAIYGAIISLLITTLIYMNSSKMPLTDKPSLLVEYWPFFVIITSLLLILIYLFKNNKIFLPVLLILGGVNVLLLYDQNRQLYYDYHLYKIDEAKIVNTYQNDSMLITEIINNLESEELNISKIDFTESPINLALTKDISSYNIYSSFLNGSIQNFITELKVLDHSEHLNQINGFGGRQSLYSLLGIDTVVSPADHQRIPYGFERTNQQNNYGETYIYENTLGLPFIHPVKYLYSKDEANNKNLDELMVDGAVVESEYAQNDGDNRYQINDIQYDISIENGEFENNKLLPQEESEDTTVSLSFEDSDYDQIAIDYSLIPVDENSTIKYKINGDSIELYGFDKIYSERRPNKIALVENGKDAVFTFPTHSDYKFEIKRVYGIDYDGLEQYKNEIENQDYSLDINNGQVKVRFNNLNRYPFMVLPIFNEPGWSLYINGEKSTIVDTNFGMIGFEIPEGEVFIELRFEQPFFKLTIFISALALIILVYLRRRFDRTTIS</sequence>
<feature type="transmembrane region" description="Helical" evidence="1">
    <location>
        <begin position="842"/>
        <end position="860"/>
    </location>
</feature>
<protein>
    <recommendedName>
        <fullName evidence="4">YfhO family protein</fullName>
    </recommendedName>
</protein>
<organism evidence="2 3">
    <name type="scientific">Aerococcus viridans</name>
    <dbReference type="NCBI Taxonomy" id="1377"/>
    <lineage>
        <taxon>Bacteria</taxon>
        <taxon>Bacillati</taxon>
        <taxon>Bacillota</taxon>
        <taxon>Bacilli</taxon>
        <taxon>Lactobacillales</taxon>
        <taxon>Aerococcaceae</taxon>
        <taxon>Aerococcus</taxon>
    </lineage>
</organism>
<reference evidence="2 3" key="1">
    <citation type="journal article" date="2016" name="Genome Announc.">
        <title>Complete Genome Sequences of Aerococcus christensenii CCUG 28831T, Aerococcus sanguinicola CCUG 43001T, Aerococcus urinae CCUG 36881T, Aerococcus urinaeequi CCUG 28094T, Aerococcus urinaehominis CCUG 42038 BT, and Aerococcus viridans CCUG 4311T.</title>
        <authorList>
            <person name="Carkaci D."/>
            <person name="Dargis R."/>
            <person name="Nielsen X.C."/>
            <person name="Skovgaard O."/>
            <person name="Fuursted K."/>
            <person name="Christensen J.J."/>
        </authorList>
    </citation>
    <scope>NUCLEOTIDE SEQUENCE [LARGE SCALE GENOMIC DNA]</scope>
    <source>
        <strain evidence="2 3">CCUG4311</strain>
    </source>
</reference>
<dbReference type="EMBL" id="CP014164">
    <property type="protein sequence ID" value="AMC01518.1"/>
    <property type="molecule type" value="Genomic_DNA"/>
</dbReference>
<evidence type="ECO:0000256" key="1">
    <source>
        <dbReference type="SAM" id="Phobius"/>
    </source>
</evidence>
<proteinExistence type="predicted"/>
<feature type="transmembrane region" description="Helical" evidence="1">
    <location>
        <begin position="7"/>
        <end position="26"/>
    </location>
</feature>
<feature type="transmembrane region" description="Helical" evidence="1">
    <location>
        <begin position="318"/>
        <end position="342"/>
    </location>
</feature>
<feature type="transmembrane region" description="Helical" evidence="1">
    <location>
        <begin position="410"/>
        <end position="428"/>
    </location>
</feature>